<evidence type="ECO:0000313" key="1">
    <source>
        <dbReference type="EMBL" id="KAA8529990.1"/>
    </source>
</evidence>
<dbReference type="AlphaFoldDB" id="A0A5J5AHC3"/>
<gene>
    <name evidence="1" type="ORF">F0562_034406</name>
</gene>
<dbReference type="OrthoDB" id="1828717at2759"/>
<reference evidence="1 2" key="1">
    <citation type="submission" date="2019-09" db="EMBL/GenBank/DDBJ databases">
        <title>A chromosome-level genome assembly of the Chinese tupelo Nyssa sinensis.</title>
        <authorList>
            <person name="Yang X."/>
            <person name="Kang M."/>
            <person name="Yang Y."/>
            <person name="Xiong H."/>
            <person name="Wang M."/>
            <person name="Zhang Z."/>
            <person name="Wang Z."/>
            <person name="Wu H."/>
            <person name="Ma T."/>
            <person name="Liu J."/>
            <person name="Xi Z."/>
        </authorList>
    </citation>
    <scope>NUCLEOTIDE SEQUENCE [LARGE SCALE GENOMIC DNA]</scope>
    <source>
        <strain evidence="1">J267</strain>
        <tissue evidence="1">Leaf</tissue>
    </source>
</reference>
<evidence type="ECO:0000313" key="2">
    <source>
        <dbReference type="Proteomes" id="UP000325577"/>
    </source>
</evidence>
<name>A0A5J5AHC3_9ASTE</name>
<keyword evidence="2" id="KW-1185">Reference proteome</keyword>
<sequence length="126" mass="14058">MAGGTTNKALKDRVSHLENFVSVLDGDGAVALSVQTEQHTIELVDLRKILDDFMTETSARITNIMEDVVSLTDIVKINLKCLEDDIAFVKKFVPAHSNAIREDIGHDQLKIAKISPERRMLERNKG</sequence>
<dbReference type="Proteomes" id="UP000325577">
    <property type="component" value="Linkage Group LG20"/>
</dbReference>
<dbReference type="EMBL" id="CM018044">
    <property type="protein sequence ID" value="KAA8529990.1"/>
    <property type="molecule type" value="Genomic_DNA"/>
</dbReference>
<organism evidence="1 2">
    <name type="scientific">Nyssa sinensis</name>
    <dbReference type="NCBI Taxonomy" id="561372"/>
    <lineage>
        <taxon>Eukaryota</taxon>
        <taxon>Viridiplantae</taxon>
        <taxon>Streptophyta</taxon>
        <taxon>Embryophyta</taxon>
        <taxon>Tracheophyta</taxon>
        <taxon>Spermatophyta</taxon>
        <taxon>Magnoliopsida</taxon>
        <taxon>eudicotyledons</taxon>
        <taxon>Gunneridae</taxon>
        <taxon>Pentapetalae</taxon>
        <taxon>asterids</taxon>
        <taxon>Cornales</taxon>
        <taxon>Nyssaceae</taxon>
        <taxon>Nyssa</taxon>
    </lineage>
</organism>
<protein>
    <submittedName>
        <fullName evidence="1">Uncharacterized protein</fullName>
    </submittedName>
</protein>
<accession>A0A5J5AHC3</accession>
<proteinExistence type="predicted"/>